<accession>A0A176VRJ0</accession>
<dbReference type="AlphaFoldDB" id="A0A176VRJ0"/>
<name>A0A176VRJ0_MARPO</name>
<evidence type="ECO:0008006" key="3">
    <source>
        <dbReference type="Google" id="ProtNLM"/>
    </source>
</evidence>
<keyword evidence="2" id="KW-1185">Reference proteome</keyword>
<evidence type="ECO:0000313" key="1">
    <source>
        <dbReference type="EMBL" id="OAE23287.1"/>
    </source>
</evidence>
<gene>
    <name evidence="1" type="ORF">AXG93_745s1090</name>
</gene>
<sequence>MLSESGLPREFWAEAVNTAIYLAHSSILEDCDFDVEDEDAMAVILEEGEPSLYWKAKALVNKLEWNAAMEREMKSLIDNKTWELVEPSTDQTLIDSKWVYKEVIIGFIGGYG</sequence>
<proteinExistence type="predicted"/>
<dbReference type="Proteomes" id="UP000077202">
    <property type="component" value="Unassembled WGS sequence"/>
</dbReference>
<dbReference type="EMBL" id="LVLJ01002893">
    <property type="protein sequence ID" value="OAE23287.1"/>
    <property type="molecule type" value="Genomic_DNA"/>
</dbReference>
<organism evidence="1 2">
    <name type="scientific">Marchantia polymorpha subsp. ruderalis</name>
    <dbReference type="NCBI Taxonomy" id="1480154"/>
    <lineage>
        <taxon>Eukaryota</taxon>
        <taxon>Viridiplantae</taxon>
        <taxon>Streptophyta</taxon>
        <taxon>Embryophyta</taxon>
        <taxon>Marchantiophyta</taxon>
        <taxon>Marchantiopsida</taxon>
        <taxon>Marchantiidae</taxon>
        <taxon>Marchantiales</taxon>
        <taxon>Marchantiaceae</taxon>
        <taxon>Marchantia</taxon>
    </lineage>
</organism>
<reference evidence="1" key="1">
    <citation type="submission" date="2016-03" db="EMBL/GenBank/DDBJ databases">
        <title>Mechanisms controlling the formation of the plant cell surface in tip-growing cells are functionally conserved among land plants.</title>
        <authorList>
            <person name="Honkanen S."/>
            <person name="Jones V.A."/>
            <person name="Morieri G."/>
            <person name="Champion C."/>
            <person name="Hetherington A.J."/>
            <person name="Kelly S."/>
            <person name="Saint-Marcoux D."/>
            <person name="Proust H."/>
            <person name="Prescott H."/>
            <person name="Dolan L."/>
        </authorList>
    </citation>
    <scope>NUCLEOTIDE SEQUENCE [LARGE SCALE GENOMIC DNA]</scope>
    <source>
        <tissue evidence="1">Whole gametophyte</tissue>
    </source>
</reference>
<evidence type="ECO:0000313" key="2">
    <source>
        <dbReference type="Proteomes" id="UP000077202"/>
    </source>
</evidence>
<protein>
    <recommendedName>
        <fullName evidence="3">Reverse transcriptase Ty1/copia-type domain-containing protein</fullName>
    </recommendedName>
</protein>
<comment type="caution">
    <text evidence="1">The sequence shown here is derived from an EMBL/GenBank/DDBJ whole genome shotgun (WGS) entry which is preliminary data.</text>
</comment>